<gene>
    <name evidence="1" type="ORF">HGD76_19700</name>
</gene>
<name>A0A6H2C3P0_DOLFA</name>
<dbReference type="EMBL" id="CP051206">
    <property type="protein sequence ID" value="QJB46063.1"/>
    <property type="molecule type" value="Genomic_DNA"/>
</dbReference>
<reference evidence="1 2" key="2">
    <citation type="submission" date="2020-04" db="EMBL/GenBank/DDBJ databases">
        <authorList>
            <person name="Fomenkov A."/>
            <person name="Anton B.P."/>
            <person name="Roberts R.J."/>
        </authorList>
    </citation>
    <scope>NUCLEOTIDE SEQUENCE [LARGE SCALE GENOMIC DNA]</scope>
    <source>
        <strain evidence="1 2">CCAP 1403/13f</strain>
    </source>
</reference>
<dbReference type="Proteomes" id="UP000502433">
    <property type="component" value="Chromosome"/>
</dbReference>
<dbReference type="KEGG" id="dfs:HGD76_19700"/>
<evidence type="ECO:0000313" key="1">
    <source>
        <dbReference type="EMBL" id="QJB46063.1"/>
    </source>
</evidence>
<accession>A0A6H2C3P0</accession>
<proteinExistence type="predicted"/>
<evidence type="ECO:0000313" key="2">
    <source>
        <dbReference type="Proteomes" id="UP000502433"/>
    </source>
</evidence>
<protein>
    <submittedName>
        <fullName evidence="1">Uncharacterized protein</fullName>
    </submittedName>
</protein>
<sequence length="98" mass="11022">MNKIIDADINQIDIRLFLEEITPAQAETLCGGYCQSSQDDQDAYMNDIAEIINNAKKQTQGVDNKRSNQKINTIDKSKKTYLNGVEIPRKGKTVVISF</sequence>
<dbReference type="RefSeq" id="WP_168696777.1">
    <property type="nucleotide sequence ID" value="NZ_CP051206.1"/>
</dbReference>
<reference evidence="1 2" key="1">
    <citation type="submission" date="2020-04" db="EMBL/GenBank/DDBJ databases">
        <title>Genome-Wide Identification of 5-Methylcytosine Sites in Bacterial Genomes By High-Throughput Sequencing of MspJI Restriction Fragments.</title>
        <authorList>
            <person name="Wu V."/>
        </authorList>
    </citation>
    <scope>NUCLEOTIDE SEQUENCE [LARGE SCALE GENOMIC DNA]</scope>
    <source>
        <strain evidence="1 2">CCAP 1403/13f</strain>
    </source>
</reference>
<dbReference type="AlphaFoldDB" id="A0A6H2C3P0"/>
<organism evidence="1 2">
    <name type="scientific">Dolichospermum flos-aquae CCAP 1403/13F</name>
    <dbReference type="NCBI Taxonomy" id="315271"/>
    <lineage>
        <taxon>Bacteria</taxon>
        <taxon>Bacillati</taxon>
        <taxon>Cyanobacteriota</taxon>
        <taxon>Cyanophyceae</taxon>
        <taxon>Nostocales</taxon>
        <taxon>Aphanizomenonaceae</taxon>
        <taxon>Dolichospermum</taxon>
    </lineage>
</organism>